<gene>
    <name evidence="1" type="ORF">SAMN05216499_112134</name>
</gene>
<dbReference type="EMBL" id="FRBI01000012">
    <property type="protein sequence ID" value="SHM59794.1"/>
    <property type="molecule type" value="Genomic_DNA"/>
</dbReference>
<evidence type="ECO:0000313" key="2">
    <source>
        <dbReference type="Proteomes" id="UP000184111"/>
    </source>
</evidence>
<keyword evidence="2" id="KW-1185">Reference proteome</keyword>
<accession>A0A1M7K3M2</accession>
<protein>
    <submittedName>
        <fullName evidence="1">Uncharacterized protein</fullName>
    </submittedName>
</protein>
<dbReference type="AlphaFoldDB" id="A0A1M7K3M2"/>
<dbReference type="Proteomes" id="UP000184111">
    <property type="component" value="Unassembled WGS sequence"/>
</dbReference>
<dbReference type="RefSeq" id="WP_073500166.1">
    <property type="nucleotide sequence ID" value="NZ_FRBI01000012.1"/>
</dbReference>
<sequence length="61" mass="6214">MHVAQAASPAAVAPVANFAVRPADFPFLDAVRGHDDAVLRARGAADPDGFPQAEGDVSGRS</sequence>
<organism evidence="1 2">
    <name type="scientific">Actinacidiphila paucisporea</name>
    <dbReference type="NCBI Taxonomy" id="310782"/>
    <lineage>
        <taxon>Bacteria</taxon>
        <taxon>Bacillati</taxon>
        <taxon>Actinomycetota</taxon>
        <taxon>Actinomycetes</taxon>
        <taxon>Kitasatosporales</taxon>
        <taxon>Streptomycetaceae</taxon>
        <taxon>Actinacidiphila</taxon>
    </lineage>
</organism>
<evidence type="ECO:0000313" key="1">
    <source>
        <dbReference type="EMBL" id="SHM59794.1"/>
    </source>
</evidence>
<dbReference type="STRING" id="310782.SAMN05216499_112134"/>
<reference evidence="1 2" key="1">
    <citation type="submission" date="2016-11" db="EMBL/GenBank/DDBJ databases">
        <authorList>
            <person name="Jaros S."/>
            <person name="Januszkiewicz K."/>
            <person name="Wedrychowicz H."/>
        </authorList>
    </citation>
    <scope>NUCLEOTIDE SEQUENCE [LARGE SCALE GENOMIC DNA]</scope>
    <source>
        <strain evidence="1 2">CGMCC 4.2025</strain>
    </source>
</reference>
<proteinExistence type="predicted"/>
<dbReference type="OrthoDB" id="3518779at2"/>
<name>A0A1M7K3M2_9ACTN</name>